<keyword evidence="1 2" id="KW-0378">Hydrolase</keyword>
<dbReference type="CDD" id="cd02586">
    <property type="entry name" value="HAD_PHN"/>
    <property type="match status" value="1"/>
</dbReference>
<dbReference type="PANTHER" id="PTHR43434:SF19">
    <property type="entry name" value="PHOSPHONOACETALDEHYDE HYDROLASE"/>
    <property type="match status" value="1"/>
</dbReference>
<dbReference type="Pfam" id="PF00702">
    <property type="entry name" value="Hydrolase"/>
    <property type="match status" value="1"/>
</dbReference>
<evidence type="ECO:0000256" key="1">
    <source>
        <dbReference type="HAMAP-Rule" id="MF_01375"/>
    </source>
</evidence>
<dbReference type="PANTHER" id="PTHR43434">
    <property type="entry name" value="PHOSPHOGLYCOLATE PHOSPHATASE"/>
    <property type="match status" value="1"/>
</dbReference>
<feature type="binding site" evidence="1">
    <location>
        <position position="40"/>
    </location>
    <ligand>
        <name>Mg(2+)</name>
        <dbReference type="ChEBI" id="CHEBI:18420"/>
    </ligand>
</feature>
<feature type="active site" description="Schiff-base intermediate with substrate" evidence="1">
    <location>
        <position position="79"/>
    </location>
</feature>
<evidence type="ECO:0000313" key="2">
    <source>
        <dbReference type="EMBL" id="EFR55061.1"/>
    </source>
</evidence>
<dbReference type="SUPFAM" id="SSF56784">
    <property type="entry name" value="HAD-like"/>
    <property type="match status" value="1"/>
</dbReference>
<feature type="binding site" evidence="1">
    <location>
        <position position="38"/>
    </location>
    <ligand>
        <name>Mg(2+)</name>
        <dbReference type="ChEBI" id="CHEBI:18420"/>
    </ligand>
</feature>
<dbReference type="InterPro" id="IPR050155">
    <property type="entry name" value="HAD-like_hydrolase_sf"/>
</dbReference>
<dbReference type="GO" id="GO:0050194">
    <property type="term" value="F:phosphonoacetaldehyde hydrolase activity"/>
    <property type="evidence" value="ECO:0007669"/>
    <property type="project" value="UniProtKB-EC"/>
</dbReference>
<sequence>MNPANSFLLCPLCPTFVPDSKTRKNRYKMKKIECIIMDWAGTAVDYGCFAPVAAFIKAFAEKGLTIDVVQTRKPMGLPKIQHIRELLTMPEVNEQFTARYQHDWTEEDVVELNRLFEKYLFASLKEYTDPIPGVIPTLEKLRAEGLKIGSTTGYTREMIDVVQPAAEAKGYRVDYCATPNLLPAGRPAPYMVFENLTKLGVPCLDTVVKVGDTIADIKEGVNAKVWSVGIVLGSNEMALTEKEAGSLSETELEARVSEVKERMLAAGASYVIRSIEELPALIQTINSKLNS</sequence>
<feature type="active site" description="Nucleophile" evidence="1">
    <location>
        <position position="38"/>
    </location>
</feature>
<accession>A0ABN0BQ89</accession>
<comment type="similarity">
    <text evidence="1">Belongs to the HAD-like hydrolase superfamily. PhnX family.</text>
</comment>
<dbReference type="EMBL" id="EQ973216">
    <property type="protein sequence ID" value="EFR55061.1"/>
    <property type="molecule type" value="Genomic_DNA"/>
</dbReference>
<comment type="function">
    <text evidence="1">Involved in phosphonate degradation.</text>
</comment>
<dbReference type="NCBIfam" id="TIGR01422">
    <property type="entry name" value="phosphonatase"/>
    <property type="match status" value="1"/>
</dbReference>
<dbReference type="Gene3D" id="3.40.50.1000">
    <property type="entry name" value="HAD superfamily/HAD-like"/>
    <property type="match status" value="1"/>
</dbReference>
<keyword evidence="1" id="KW-0704">Schiff base</keyword>
<dbReference type="SFLD" id="SFLDG01135">
    <property type="entry name" value="C1.5.6:_HAD__Beta-PGM__Phospha"/>
    <property type="match status" value="1"/>
</dbReference>
<dbReference type="InterPro" id="IPR023214">
    <property type="entry name" value="HAD_sf"/>
</dbReference>
<protein>
    <recommendedName>
        <fullName evidence="1">Phosphonoacetaldehyde hydrolase</fullName>
        <shortName evidence="1">Phosphonatase</shortName>
        <ecNumber evidence="1">3.11.1.1</ecNumber>
    </recommendedName>
    <alternativeName>
        <fullName evidence="1">Phosphonoacetaldehyde phosphonohydrolase</fullName>
    </alternativeName>
</protein>
<dbReference type="InterPro" id="IPR036412">
    <property type="entry name" value="HAD-like_sf"/>
</dbReference>
<comment type="catalytic activity">
    <reaction evidence="1">
        <text>phosphonoacetaldehyde + H2O = acetaldehyde + phosphate + H(+)</text>
        <dbReference type="Rhea" id="RHEA:18905"/>
        <dbReference type="ChEBI" id="CHEBI:15343"/>
        <dbReference type="ChEBI" id="CHEBI:15377"/>
        <dbReference type="ChEBI" id="CHEBI:15378"/>
        <dbReference type="ChEBI" id="CHEBI:43474"/>
        <dbReference type="ChEBI" id="CHEBI:58383"/>
        <dbReference type="EC" id="3.11.1.1"/>
    </reaction>
</comment>
<dbReference type="EC" id="3.11.1.1" evidence="1"/>
<feature type="binding site" evidence="1">
    <location>
        <position position="212"/>
    </location>
    <ligand>
        <name>Mg(2+)</name>
        <dbReference type="ChEBI" id="CHEBI:18420"/>
    </ligand>
</feature>
<organism evidence="2 3">
    <name type="scientific">Bacteroides fragilis 3_1_12</name>
    <dbReference type="NCBI Taxonomy" id="457424"/>
    <lineage>
        <taxon>Bacteria</taxon>
        <taxon>Pseudomonadati</taxon>
        <taxon>Bacteroidota</taxon>
        <taxon>Bacteroidia</taxon>
        <taxon>Bacteroidales</taxon>
        <taxon>Bacteroidaceae</taxon>
        <taxon>Bacteroides</taxon>
    </lineage>
</organism>
<dbReference type="SFLD" id="SFLDG01129">
    <property type="entry name" value="C1.5:_HAD__Beta-PGM__Phosphata"/>
    <property type="match status" value="1"/>
</dbReference>
<dbReference type="SFLD" id="SFLDS00003">
    <property type="entry name" value="Haloacid_Dehalogenase"/>
    <property type="match status" value="1"/>
</dbReference>
<reference evidence="2 3" key="1">
    <citation type="submission" date="2008-12" db="EMBL/GenBank/DDBJ databases">
        <title>Annotation of Bacteroides fragilis strain 3_1_12.</title>
        <authorList>
            <consortium name="The Broad Institute Genome Sequencing Platform"/>
            <person name="Ward D."/>
            <person name="Young S.K."/>
            <person name="Kodira C.D."/>
            <person name="Zeng Q."/>
            <person name="Koehrsen M."/>
            <person name="Alvarado L."/>
            <person name="Berlin A."/>
            <person name="Borenstein D."/>
            <person name="Chen Z."/>
            <person name="Engels R."/>
            <person name="Freedman E."/>
            <person name="Gellesch M."/>
            <person name="Goldberg J."/>
            <person name="Griggs A."/>
            <person name="Gujja S."/>
            <person name="Heiman D."/>
            <person name="Hepburn T."/>
            <person name="Howarth C."/>
            <person name="Jen D."/>
            <person name="Larson L."/>
            <person name="Lewis B."/>
            <person name="Mehta T."/>
            <person name="Park D."/>
            <person name="Pearson M."/>
            <person name="Roberts A."/>
            <person name="Saif S."/>
            <person name="Shea T."/>
            <person name="Shenoy N."/>
            <person name="Sisk P."/>
            <person name="Stolte C."/>
            <person name="Sykes S."/>
            <person name="Walk T."/>
            <person name="White J."/>
            <person name="Yandava C."/>
            <person name="Allen-Vercoe E."/>
            <person name="Strauss J."/>
            <person name="Ambrose C."/>
            <person name="Lander E."/>
            <person name="Nusbaum C."/>
            <person name="Galagan J."/>
            <person name="Birren B."/>
        </authorList>
    </citation>
    <scope>NUCLEOTIDE SEQUENCE [LARGE SCALE GENOMIC DNA]</scope>
    <source>
        <strain evidence="2 3">3_1_12</strain>
    </source>
</reference>
<comment type="subunit">
    <text evidence="1">Homodimer.</text>
</comment>
<dbReference type="Proteomes" id="UP000005101">
    <property type="component" value="Unassembled WGS sequence"/>
</dbReference>
<gene>
    <name evidence="1 2" type="primary">phnX</name>
    <name evidence="2" type="ORF">BFAG_03759</name>
</gene>
<keyword evidence="1" id="KW-0460">Magnesium</keyword>
<keyword evidence="1" id="KW-0479">Metal-binding</keyword>
<dbReference type="Gene3D" id="1.10.150.240">
    <property type="entry name" value="Putative phosphatase, domain 2"/>
    <property type="match status" value="1"/>
</dbReference>
<evidence type="ECO:0000313" key="3">
    <source>
        <dbReference type="Proteomes" id="UP000005101"/>
    </source>
</evidence>
<dbReference type="HAMAP" id="MF_01375">
    <property type="entry name" value="PhnX"/>
    <property type="match status" value="1"/>
</dbReference>
<name>A0ABN0BQ89_BACFG</name>
<comment type="cofactor">
    <cofactor evidence="1">
        <name>Mg(2+)</name>
        <dbReference type="ChEBI" id="CHEBI:18420"/>
    </cofactor>
    <text evidence="1">Binds 1 Mg(2+) ion per subunit.</text>
</comment>
<dbReference type="InterPro" id="IPR006323">
    <property type="entry name" value="Phosphonoacetald_hydro"/>
</dbReference>
<keyword evidence="3" id="KW-1185">Reference proteome</keyword>
<proteinExistence type="inferred from homology"/>
<dbReference type="InterPro" id="IPR023198">
    <property type="entry name" value="PGP-like_dom2"/>
</dbReference>